<proteinExistence type="predicted"/>
<sequence>RVDLPFDSIDVRETIDLRYPVRQISMSALSTPHSIVFAVRTTSTIHLFSYDHKRNLRQLHYLHLAEATAADPRIDYAMPIHVEMSPYSKYEYVYTTNNGYTAVMDAVNNKTLFADLDPVPDTANYISRWRSCAYGKTPFTILIASPECIKEW</sequence>
<accession>A0A8H4F429</accession>
<comment type="caution">
    <text evidence="1">The sequence shown here is derived from an EMBL/GenBank/DDBJ whole genome shotgun (WGS) entry which is preliminary data.</text>
</comment>
<dbReference type="EMBL" id="JAAECE010000003">
    <property type="protein sequence ID" value="KAF1804214.1"/>
    <property type="molecule type" value="Genomic_DNA"/>
</dbReference>
<protein>
    <submittedName>
        <fullName evidence="1">Uncharacterized protein</fullName>
    </submittedName>
</protein>
<feature type="non-terminal residue" evidence="1">
    <location>
        <position position="1"/>
    </location>
</feature>
<organism evidence="1 2">
    <name type="scientific">Mucor circinelloides f. lusitanicus</name>
    <name type="common">Mucor racemosus var. lusitanicus</name>
    <dbReference type="NCBI Taxonomy" id="29924"/>
    <lineage>
        <taxon>Eukaryota</taxon>
        <taxon>Fungi</taxon>
        <taxon>Fungi incertae sedis</taxon>
        <taxon>Mucoromycota</taxon>
        <taxon>Mucoromycotina</taxon>
        <taxon>Mucoromycetes</taxon>
        <taxon>Mucorales</taxon>
        <taxon>Mucorineae</taxon>
        <taxon>Mucoraceae</taxon>
        <taxon>Mucor</taxon>
    </lineage>
</organism>
<gene>
    <name evidence="1" type="ORF">FB192DRAFT_1251422</name>
</gene>
<reference evidence="1 2" key="1">
    <citation type="submission" date="2019-09" db="EMBL/GenBank/DDBJ databases">
        <authorList>
            <consortium name="DOE Joint Genome Institute"/>
            <person name="Mondo S.J."/>
            <person name="Navarro-Mendoza M.I."/>
            <person name="Perez-Arques C."/>
            <person name="Panchal S."/>
            <person name="Nicolas F.E."/>
            <person name="Ganguly P."/>
            <person name="Pangilinan J."/>
            <person name="Grigoriev I."/>
            <person name="Heitman J."/>
            <person name="Sanya K."/>
            <person name="Garre V."/>
        </authorList>
    </citation>
    <scope>NUCLEOTIDE SEQUENCE [LARGE SCALE GENOMIC DNA]</scope>
    <source>
        <strain evidence="1 2">MU402</strain>
    </source>
</reference>
<dbReference type="AlphaFoldDB" id="A0A8H4F429"/>
<dbReference type="Proteomes" id="UP000469890">
    <property type="component" value="Unassembled WGS sequence"/>
</dbReference>
<name>A0A8H4F429_MUCCL</name>
<evidence type="ECO:0000313" key="2">
    <source>
        <dbReference type="Proteomes" id="UP000469890"/>
    </source>
</evidence>
<feature type="non-terminal residue" evidence="1">
    <location>
        <position position="152"/>
    </location>
</feature>
<evidence type="ECO:0000313" key="1">
    <source>
        <dbReference type="EMBL" id="KAF1804214.1"/>
    </source>
</evidence>